<proteinExistence type="predicted"/>
<reference evidence="1 2" key="1">
    <citation type="submission" date="2022-01" db="EMBL/GenBank/DDBJ databases">
        <authorList>
            <person name="Won M."/>
            <person name="Kim S.-J."/>
            <person name="Kwon S.-W."/>
        </authorList>
    </citation>
    <scope>NUCLEOTIDE SEQUENCE [LARGE SCALE GENOMIC DNA]</scope>
    <source>
        <strain evidence="1 2">KCTC 23505</strain>
    </source>
</reference>
<evidence type="ECO:0000313" key="2">
    <source>
        <dbReference type="Proteomes" id="UP001521209"/>
    </source>
</evidence>
<accession>A0ABS9DTY7</accession>
<gene>
    <name evidence="1" type="ORF">L2A60_02820</name>
</gene>
<dbReference type="RefSeq" id="WP_235702855.1">
    <property type="nucleotide sequence ID" value="NZ_JAKGBZ010000003.1"/>
</dbReference>
<protein>
    <submittedName>
        <fullName evidence="1">Heme-binding protein</fullName>
    </submittedName>
</protein>
<dbReference type="InterPro" id="IPR005624">
    <property type="entry name" value="PduO/GlcC-like"/>
</dbReference>
<evidence type="ECO:0000313" key="1">
    <source>
        <dbReference type="EMBL" id="MCF3945618.1"/>
    </source>
</evidence>
<dbReference type="EMBL" id="JAKGBZ010000003">
    <property type="protein sequence ID" value="MCF3945618.1"/>
    <property type="molecule type" value="Genomic_DNA"/>
</dbReference>
<dbReference type="Pfam" id="PF03928">
    <property type="entry name" value="HbpS-like"/>
    <property type="match status" value="1"/>
</dbReference>
<dbReference type="PANTHER" id="PTHR34309">
    <property type="entry name" value="SLR1406 PROTEIN"/>
    <property type="match status" value="1"/>
</dbReference>
<organism evidence="1 2">
    <name type="scientific">Acidiphilium iwatense</name>
    <dbReference type="NCBI Taxonomy" id="768198"/>
    <lineage>
        <taxon>Bacteria</taxon>
        <taxon>Pseudomonadati</taxon>
        <taxon>Pseudomonadota</taxon>
        <taxon>Alphaproteobacteria</taxon>
        <taxon>Acetobacterales</taxon>
        <taxon>Acidocellaceae</taxon>
        <taxon>Acidiphilium</taxon>
    </lineage>
</organism>
<dbReference type="PANTHER" id="PTHR34309:SF10">
    <property type="entry name" value="SLR1406 PROTEIN"/>
    <property type="match status" value="1"/>
</dbReference>
<dbReference type="SUPFAM" id="SSF143744">
    <property type="entry name" value="GlcG-like"/>
    <property type="match status" value="1"/>
</dbReference>
<sequence length="142" mass="15095">MDRLDVRTARTLATAAIETAHAEYRQRPICVAVCDADGTLIAFLRADGAPLRSIDIAQGKAYSAARMGVSTAAFLERIHREHIQPGYFCDARLTALPGGNVIRNANGNIIGAIGISGLTSREDQAIADRLAEAMTTGSIRAD</sequence>
<name>A0ABS9DTY7_9PROT</name>
<comment type="caution">
    <text evidence="1">The sequence shown here is derived from an EMBL/GenBank/DDBJ whole genome shotgun (WGS) entry which is preliminary data.</text>
</comment>
<keyword evidence="2" id="KW-1185">Reference proteome</keyword>
<dbReference type="Gene3D" id="3.30.450.150">
    <property type="entry name" value="Haem-degrading domain"/>
    <property type="match status" value="1"/>
</dbReference>
<dbReference type="InterPro" id="IPR052517">
    <property type="entry name" value="GlcG_carb_metab_protein"/>
</dbReference>
<dbReference type="InterPro" id="IPR038084">
    <property type="entry name" value="PduO/GlcC-like_sf"/>
</dbReference>
<dbReference type="Proteomes" id="UP001521209">
    <property type="component" value="Unassembled WGS sequence"/>
</dbReference>